<comment type="function">
    <text evidence="4">Mediates 1-deoxy-D-xylulose (DX) phosphorylation in the cytoplasm prior to the translocation of 1-deoxy-D-xylulose 5-phosphate into plastids. Can also phosphorylate D-xylulose (Xyl). Uses preferentially ATP as cosubstrate.</text>
</comment>
<protein>
    <recommendedName>
        <fullName evidence="4">Xylulose kinase</fullName>
        <ecNumber evidence="4">2.7.1.17</ecNumber>
    </recommendedName>
</protein>
<dbReference type="InterPro" id="IPR018484">
    <property type="entry name" value="FGGY_N"/>
</dbReference>
<feature type="domain" description="Carbohydrate kinase FGGY N-terminal" evidence="5">
    <location>
        <begin position="13"/>
        <end position="288"/>
    </location>
</feature>
<dbReference type="GO" id="GO:0005829">
    <property type="term" value="C:cytosol"/>
    <property type="evidence" value="ECO:0007669"/>
    <property type="project" value="TreeGrafter"/>
</dbReference>
<dbReference type="FunFam" id="3.30.420.40:FF:000118">
    <property type="entry name" value="Xylulose kinase 2"/>
    <property type="match status" value="1"/>
</dbReference>
<evidence type="ECO:0000256" key="4">
    <source>
        <dbReference type="RuleBase" id="RU367058"/>
    </source>
</evidence>
<keyword evidence="8" id="KW-1185">Reference proteome</keyword>
<keyword evidence="4" id="KW-0859">Xylose metabolism</keyword>
<sequence length="561" mass="61448">MAKLVSLPEDALFLGLDSSTQSLKVTVLDANLQVTCSRAVHFDSELSHYNTKDGVHRGAGGEVTAPVLMWVEALEAIFNKLKSDNFPFERVYAVSGSGQQHGSVYWKQKCGSEALKTLDSSKSLHLQLKNAFSIMESPIWMDSSTSKQCRAIETAIGGPDVLAQITGSRAYERFTGPQIKKIYESHKHVYDSTERISLVSSFMASLLVGNYAAIDYSDGAGMNLMDLRRRVWSKAVLDVTAPGLEDKLGGLAPSHTVAGKLSAYFVERYSFSPSCIVIHWSGDNPNSLAGLALDLPGDLAISLGTSDTVFGITSDPNPGLEGHVFPNPVDPDTYMVMLCYKNGSLTREGVRNQMADGSWEVFNHKLNDTSPLNDGNVGFYYSEPEIIPPLPAGLHRFKLTQVCSESNGKPSFTAETIQEFNPSMEVRAIVEGQFLSMRAHSERIGMPSPPERVIVTGGGSANKQFLKMIAEIFGCNVYTIERTDSASLGAALRSAHGWVCKKLDKFIPVSDLFKGREDMNAVQCKLVAEGMKDSLHKQYGLFACERMKLEKMLVEQLKLSI</sequence>
<dbReference type="OMA" id="NSCALGG"/>
<gene>
    <name evidence="7" type="ORF">KP509_15G071400</name>
</gene>
<name>A0A8T2T4M9_CERRI</name>
<comment type="caution">
    <text evidence="7">The sequence shown here is derived from an EMBL/GenBank/DDBJ whole genome shotgun (WGS) entry which is preliminary data.</text>
</comment>
<evidence type="ECO:0000256" key="2">
    <source>
        <dbReference type="ARBA" id="ARBA00022679"/>
    </source>
</evidence>
<dbReference type="Proteomes" id="UP000825935">
    <property type="component" value="Chromosome 15"/>
</dbReference>
<dbReference type="GO" id="GO:0004856">
    <property type="term" value="F:D-xylulokinase activity"/>
    <property type="evidence" value="ECO:0007669"/>
    <property type="project" value="UniProtKB-UniRule"/>
</dbReference>
<keyword evidence="2 4" id="KW-0808">Transferase</keyword>
<dbReference type="Pfam" id="PF02782">
    <property type="entry name" value="FGGY_C"/>
    <property type="match status" value="1"/>
</dbReference>
<comment type="catalytic activity">
    <reaction evidence="4">
        <text>D-xylulose + ATP = D-xylulose 5-phosphate + ADP + H(+)</text>
        <dbReference type="Rhea" id="RHEA:10964"/>
        <dbReference type="ChEBI" id="CHEBI:15378"/>
        <dbReference type="ChEBI" id="CHEBI:17140"/>
        <dbReference type="ChEBI" id="CHEBI:30616"/>
        <dbReference type="ChEBI" id="CHEBI:57737"/>
        <dbReference type="ChEBI" id="CHEBI:456216"/>
        <dbReference type="EC" id="2.7.1.17"/>
    </reaction>
</comment>
<dbReference type="SUPFAM" id="SSF53067">
    <property type="entry name" value="Actin-like ATPase domain"/>
    <property type="match status" value="2"/>
</dbReference>
<dbReference type="InterPro" id="IPR043129">
    <property type="entry name" value="ATPase_NBD"/>
</dbReference>
<keyword evidence="3 4" id="KW-0418">Kinase</keyword>
<feature type="domain" description="Carbohydrate kinase FGGY C-terminal" evidence="6">
    <location>
        <begin position="299"/>
        <end position="497"/>
    </location>
</feature>
<dbReference type="InterPro" id="IPR000577">
    <property type="entry name" value="Carb_kinase_FGGY"/>
</dbReference>
<dbReference type="GO" id="GO:0005524">
    <property type="term" value="F:ATP binding"/>
    <property type="evidence" value="ECO:0007669"/>
    <property type="project" value="UniProtKB-KW"/>
</dbReference>
<dbReference type="PIRSF" id="PIRSF000538">
    <property type="entry name" value="GlpK"/>
    <property type="match status" value="1"/>
</dbReference>
<dbReference type="OrthoDB" id="1728974at2759"/>
<accession>A0A8T2T4M9</accession>
<dbReference type="GO" id="GO:0042732">
    <property type="term" value="P:D-xylose metabolic process"/>
    <property type="evidence" value="ECO:0007669"/>
    <property type="project" value="UniProtKB-UniRule"/>
</dbReference>
<comment type="similarity">
    <text evidence="1 4">Belongs to the FGGY kinase family.</text>
</comment>
<dbReference type="InterPro" id="IPR018485">
    <property type="entry name" value="FGGY_C"/>
</dbReference>
<dbReference type="AlphaFoldDB" id="A0A8T2T4M9"/>
<evidence type="ECO:0000313" key="8">
    <source>
        <dbReference type="Proteomes" id="UP000825935"/>
    </source>
</evidence>
<evidence type="ECO:0000259" key="5">
    <source>
        <dbReference type="Pfam" id="PF00370"/>
    </source>
</evidence>
<dbReference type="PANTHER" id="PTHR10196:SF57">
    <property type="entry name" value="XYLULOSE KINASE"/>
    <property type="match status" value="1"/>
</dbReference>
<dbReference type="EMBL" id="CM035420">
    <property type="protein sequence ID" value="KAH7405465.1"/>
    <property type="molecule type" value="Genomic_DNA"/>
</dbReference>
<organism evidence="7 8">
    <name type="scientific">Ceratopteris richardii</name>
    <name type="common">Triangle waterfern</name>
    <dbReference type="NCBI Taxonomy" id="49495"/>
    <lineage>
        <taxon>Eukaryota</taxon>
        <taxon>Viridiplantae</taxon>
        <taxon>Streptophyta</taxon>
        <taxon>Embryophyta</taxon>
        <taxon>Tracheophyta</taxon>
        <taxon>Polypodiopsida</taxon>
        <taxon>Polypodiidae</taxon>
        <taxon>Polypodiales</taxon>
        <taxon>Pteridineae</taxon>
        <taxon>Pteridaceae</taxon>
        <taxon>Parkerioideae</taxon>
        <taxon>Ceratopteris</taxon>
    </lineage>
</organism>
<evidence type="ECO:0000259" key="6">
    <source>
        <dbReference type="Pfam" id="PF02782"/>
    </source>
</evidence>
<keyword evidence="4" id="KW-0119">Carbohydrate metabolism</keyword>
<evidence type="ECO:0000313" key="7">
    <source>
        <dbReference type="EMBL" id="KAH7405465.1"/>
    </source>
</evidence>
<dbReference type="Gene3D" id="3.30.420.40">
    <property type="match status" value="2"/>
</dbReference>
<keyword evidence="4" id="KW-0547">Nucleotide-binding</keyword>
<keyword evidence="4" id="KW-0067">ATP-binding</keyword>
<proteinExistence type="inferred from homology"/>
<evidence type="ECO:0000256" key="3">
    <source>
        <dbReference type="ARBA" id="ARBA00022777"/>
    </source>
</evidence>
<dbReference type="GO" id="GO:0005997">
    <property type="term" value="P:xylulose metabolic process"/>
    <property type="evidence" value="ECO:0007669"/>
    <property type="project" value="TreeGrafter"/>
</dbReference>
<reference evidence="7" key="1">
    <citation type="submission" date="2021-08" db="EMBL/GenBank/DDBJ databases">
        <title>WGS assembly of Ceratopteris richardii.</title>
        <authorList>
            <person name="Marchant D.B."/>
            <person name="Chen G."/>
            <person name="Jenkins J."/>
            <person name="Shu S."/>
            <person name="Leebens-Mack J."/>
            <person name="Grimwood J."/>
            <person name="Schmutz J."/>
            <person name="Soltis P."/>
            <person name="Soltis D."/>
            <person name="Chen Z.-H."/>
        </authorList>
    </citation>
    <scope>NUCLEOTIDE SEQUENCE</scope>
    <source>
        <strain evidence="7">Whitten #5841</strain>
        <tissue evidence="7">Leaf</tissue>
    </source>
</reference>
<dbReference type="EC" id="2.7.1.17" evidence="4"/>
<dbReference type="InterPro" id="IPR042024">
    <property type="entry name" value="D-XK_euk"/>
</dbReference>
<evidence type="ECO:0000256" key="1">
    <source>
        <dbReference type="ARBA" id="ARBA00009156"/>
    </source>
</evidence>
<dbReference type="PANTHER" id="PTHR10196">
    <property type="entry name" value="SUGAR KINASE"/>
    <property type="match status" value="1"/>
</dbReference>
<dbReference type="Pfam" id="PF00370">
    <property type="entry name" value="FGGY_N"/>
    <property type="match status" value="1"/>
</dbReference>
<dbReference type="CDD" id="cd07776">
    <property type="entry name" value="ASKHA_NBD_FGGY_SpXK-like"/>
    <property type="match status" value="1"/>
</dbReference>